<dbReference type="Proteomes" id="UP000030746">
    <property type="component" value="Unassembled WGS sequence"/>
</dbReference>
<sequence>MLFSRCRYELNNLKQLWETVRVIDEQQSEWKRHRWQKMNTKFLREETNKQLEIVRNLSDDIYTWDVFMGLHESITTIQSCLPLIDDLSNPAMRTGHWKQLVRVTGGALTIDNDMLKRMTLGELLSLGLQKHVDDVRAIVQRAAKDLTIEQSLKTYEEVWLSKVFELRSHIRTKSIQLLMHTDPIFDELEGHQVSLQTMQSSSAAGSFLDEVMKWQKRLQTIEDVLTTWLEVQEKWIELEEVLIA</sequence>
<name>V3ZEI9_LOTGI</name>
<keyword evidence="9" id="KW-0175">Coiled coil</keyword>
<dbReference type="FunFam" id="1.10.287.2620:FF:000001">
    <property type="entry name" value="Cytoplasmic dynein heavy chain 1"/>
    <property type="match status" value="1"/>
</dbReference>
<dbReference type="GO" id="GO:0030286">
    <property type="term" value="C:dynein complex"/>
    <property type="evidence" value="ECO:0007669"/>
    <property type="project" value="UniProtKB-KW"/>
</dbReference>
<dbReference type="InterPro" id="IPR026983">
    <property type="entry name" value="DHC"/>
</dbReference>
<dbReference type="CTD" id="20232446"/>
<dbReference type="PANTHER" id="PTHR46961">
    <property type="entry name" value="DYNEIN HEAVY CHAIN 1, AXONEMAL-LIKE PROTEIN"/>
    <property type="match status" value="1"/>
</dbReference>
<feature type="domain" description="Dynein heavy chain linker" evidence="12">
    <location>
        <begin position="5"/>
        <end position="242"/>
    </location>
</feature>
<dbReference type="GO" id="GO:0045505">
    <property type="term" value="F:dynein intermediate chain binding"/>
    <property type="evidence" value="ECO:0007669"/>
    <property type="project" value="InterPro"/>
</dbReference>
<comment type="subcellular location">
    <subcellularLocation>
        <location evidence="1">Cytoplasm</location>
        <location evidence="1">Cytoskeleton</location>
    </subcellularLocation>
</comment>
<evidence type="ECO:0000256" key="6">
    <source>
        <dbReference type="ARBA" id="ARBA00022741"/>
    </source>
</evidence>
<evidence type="ECO:0000256" key="10">
    <source>
        <dbReference type="ARBA" id="ARBA00023175"/>
    </source>
</evidence>
<dbReference type="PANTHER" id="PTHR46961:SF21">
    <property type="entry name" value="LOW QUALITY PROTEIN: DYNEIN BETA CHAIN, FLAGELLAR OUTER ARM-LIKE"/>
    <property type="match status" value="1"/>
</dbReference>
<dbReference type="AlphaFoldDB" id="V3ZEI9"/>
<evidence type="ECO:0000256" key="1">
    <source>
        <dbReference type="ARBA" id="ARBA00004245"/>
    </source>
</evidence>
<dbReference type="HOGENOM" id="CLU_1139119_0_0_1"/>
<dbReference type="Pfam" id="PF08393">
    <property type="entry name" value="DHC_N2"/>
    <property type="match status" value="1"/>
</dbReference>
<keyword evidence="10" id="KW-0505">Motor protein</keyword>
<dbReference type="GeneID" id="20232446"/>
<comment type="similarity">
    <text evidence="2">Belongs to the dynein heavy chain family.</text>
</comment>
<dbReference type="GO" id="GO:0051959">
    <property type="term" value="F:dynein light intermediate chain binding"/>
    <property type="evidence" value="ECO:0007669"/>
    <property type="project" value="InterPro"/>
</dbReference>
<keyword evidence="11" id="KW-0206">Cytoskeleton</keyword>
<reference evidence="13 14" key="1">
    <citation type="journal article" date="2013" name="Nature">
        <title>Insights into bilaterian evolution from three spiralian genomes.</title>
        <authorList>
            <person name="Simakov O."/>
            <person name="Marletaz F."/>
            <person name="Cho S.J."/>
            <person name="Edsinger-Gonzales E."/>
            <person name="Havlak P."/>
            <person name="Hellsten U."/>
            <person name="Kuo D.H."/>
            <person name="Larsson T."/>
            <person name="Lv J."/>
            <person name="Arendt D."/>
            <person name="Savage R."/>
            <person name="Osoegawa K."/>
            <person name="de Jong P."/>
            <person name="Grimwood J."/>
            <person name="Chapman J.A."/>
            <person name="Shapiro H."/>
            <person name="Aerts A."/>
            <person name="Otillar R.P."/>
            <person name="Terry A.Y."/>
            <person name="Boore J.L."/>
            <person name="Grigoriev I.V."/>
            <person name="Lindberg D.R."/>
            <person name="Seaver E.C."/>
            <person name="Weisblat D.A."/>
            <person name="Putnam N.H."/>
            <person name="Rokhsar D.S."/>
        </authorList>
    </citation>
    <scope>NUCLEOTIDE SEQUENCE [LARGE SCALE GENOMIC DNA]</scope>
</reference>
<dbReference type="STRING" id="225164.V3ZEI9"/>
<keyword evidence="6" id="KW-0547">Nucleotide-binding</keyword>
<organism evidence="13 14">
    <name type="scientific">Lottia gigantea</name>
    <name type="common">Giant owl limpet</name>
    <dbReference type="NCBI Taxonomy" id="225164"/>
    <lineage>
        <taxon>Eukaryota</taxon>
        <taxon>Metazoa</taxon>
        <taxon>Spiralia</taxon>
        <taxon>Lophotrochozoa</taxon>
        <taxon>Mollusca</taxon>
        <taxon>Gastropoda</taxon>
        <taxon>Patellogastropoda</taxon>
        <taxon>Lottioidea</taxon>
        <taxon>Lottiidae</taxon>
        <taxon>Lottia</taxon>
    </lineage>
</organism>
<dbReference type="GO" id="GO:0005874">
    <property type="term" value="C:microtubule"/>
    <property type="evidence" value="ECO:0007669"/>
    <property type="project" value="UniProtKB-KW"/>
</dbReference>
<keyword evidence="14" id="KW-1185">Reference proteome</keyword>
<dbReference type="InterPro" id="IPR042222">
    <property type="entry name" value="Dynein_2_N"/>
</dbReference>
<evidence type="ECO:0000313" key="14">
    <source>
        <dbReference type="Proteomes" id="UP000030746"/>
    </source>
</evidence>
<dbReference type="RefSeq" id="XP_009059910.1">
    <property type="nucleotide sequence ID" value="XM_009061662.1"/>
</dbReference>
<keyword evidence="3" id="KW-0963">Cytoplasm</keyword>
<keyword evidence="7" id="KW-0067">ATP-binding</keyword>
<dbReference type="EMBL" id="KB202591">
    <property type="protein sequence ID" value="ESO89558.1"/>
    <property type="molecule type" value="Genomic_DNA"/>
</dbReference>
<evidence type="ECO:0000259" key="12">
    <source>
        <dbReference type="Pfam" id="PF08393"/>
    </source>
</evidence>
<dbReference type="GO" id="GO:0005524">
    <property type="term" value="F:ATP binding"/>
    <property type="evidence" value="ECO:0007669"/>
    <property type="project" value="UniProtKB-KW"/>
</dbReference>
<accession>V3ZEI9</accession>
<dbReference type="Gene3D" id="1.10.287.2620">
    <property type="match status" value="1"/>
</dbReference>
<dbReference type="OrthoDB" id="6272815at2759"/>
<dbReference type="Gene3D" id="1.20.140.100">
    <property type="entry name" value="Dynein heavy chain, N-terminal domain 2"/>
    <property type="match status" value="1"/>
</dbReference>
<dbReference type="GO" id="GO:0007018">
    <property type="term" value="P:microtubule-based movement"/>
    <property type="evidence" value="ECO:0007669"/>
    <property type="project" value="InterPro"/>
</dbReference>
<evidence type="ECO:0000256" key="3">
    <source>
        <dbReference type="ARBA" id="ARBA00022490"/>
    </source>
</evidence>
<keyword evidence="8" id="KW-0243">Dynein</keyword>
<keyword evidence="4" id="KW-0493">Microtubule</keyword>
<evidence type="ECO:0000313" key="13">
    <source>
        <dbReference type="EMBL" id="ESO89558.1"/>
    </source>
</evidence>
<dbReference type="OMA" id="NDVNACK"/>
<evidence type="ECO:0000256" key="5">
    <source>
        <dbReference type="ARBA" id="ARBA00022737"/>
    </source>
</evidence>
<evidence type="ECO:0000256" key="2">
    <source>
        <dbReference type="ARBA" id="ARBA00008887"/>
    </source>
</evidence>
<keyword evidence="5" id="KW-0677">Repeat</keyword>
<dbReference type="InterPro" id="IPR013602">
    <property type="entry name" value="Dynein_heavy_linker"/>
</dbReference>
<gene>
    <name evidence="13" type="ORF">LOTGIDRAFT_125094</name>
</gene>
<proteinExistence type="inferred from homology"/>
<dbReference type="KEGG" id="lgi:LOTGIDRAFT_125094"/>
<evidence type="ECO:0000256" key="4">
    <source>
        <dbReference type="ARBA" id="ARBA00022701"/>
    </source>
</evidence>
<protein>
    <recommendedName>
        <fullName evidence="12">Dynein heavy chain linker domain-containing protein</fullName>
    </recommendedName>
</protein>
<evidence type="ECO:0000256" key="8">
    <source>
        <dbReference type="ARBA" id="ARBA00023017"/>
    </source>
</evidence>
<evidence type="ECO:0000256" key="9">
    <source>
        <dbReference type="ARBA" id="ARBA00023054"/>
    </source>
</evidence>
<evidence type="ECO:0000256" key="7">
    <source>
        <dbReference type="ARBA" id="ARBA00022840"/>
    </source>
</evidence>
<evidence type="ECO:0000256" key="11">
    <source>
        <dbReference type="ARBA" id="ARBA00023212"/>
    </source>
</evidence>